<dbReference type="Proteomes" id="UP000254939">
    <property type="component" value="Unassembled WGS sequence"/>
</dbReference>
<feature type="transmembrane region" description="Helical" evidence="6">
    <location>
        <begin position="220"/>
        <end position="242"/>
    </location>
</feature>
<dbReference type="Pfam" id="PF03706">
    <property type="entry name" value="LPG_synthase_TM"/>
    <property type="match status" value="1"/>
</dbReference>
<comment type="caution">
    <text evidence="7">The sequence shown here is derived from an EMBL/GenBank/DDBJ whole genome shotgun (WGS) entry which is preliminary data.</text>
</comment>
<dbReference type="AlphaFoldDB" id="A0A370KIX0"/>
<protein>
    <submittedName>
        <fullName evidence="7">Uncharacterized protein</fullName>
    </submittedName>
</protein>
<reference evidence="7 8" key="1">
    <citation type="submission" date="2017-03" db="EMBL/GenBank/DDBJ databases">
        <title>Genome analysis of Rhizobial strains effectives or ineffectives for nitrogen fixation isolated from bean seeds.</title>
        <authorList>
            <person name="Peralta H."/>
            <person name="Aguilar-Vera A."/>
            <person name="Mora Y."/>
            <person name="Vargas-Lagunas C."/>
            <person name="Girard L."/>
            <person name="Mora J."/>
        </authorList>
    </citation>
    <scope>NUCLEOTIDE SEQUENCE [LARGE SCALE GENOMIC DNA]</scope>
    <source>
        <strain evidence="7 8">CCGM3</strain>
    </source>
</reference>
<evidence type="ECO:0000256" key="5">
    <source>
        <dbReference type="ARBA" id="ARBA00023136"/>
    </source>
</evidence>
<gene>
    <name evidence="7" type="ORF">B5K06_25680</name>
</gene>
<feature type="transmembrane region" description="Helical" evidence="6">
    <location>
        <begin position="24"/>
        <end position="42"/>
    </location>
</feature>
<evidence type="ECO:0000256" key="1">
    <source>
        <dbReference type="ARBA" id="ARBA00004651"/>
    </source>
</evidence>
<dbReference type="InterPro" id="IPR022791">
    <property type="entry name" value="L-PG_synthase/AglD"/>
</dbReference>
<feature type="transmembrane region" description="Helical" evidence="6">
    <location>
        <begin position="138"/>
        <end position="163"/>
    </location>
</feature>
<feature type="transmembrane region" description="Helical" evidence="6">
    <location>
        <begin position="94"/>
        <end position="118"/>
    </location>
</feature>
<name>A0A370KIX0_9HYPH</name>
<proteinExistence type="predicted"/>
<dbReference type="EMBL" id="NAAC01000031">
    <property type="protein sequence ID" value="RDJ05817.1"/>
    <property type="molecule type" value="Genomic_DNA"/>
</dbReference>
<accession>A0A370KIX0</accession>
<evidence type="ECO:0000256" key="6">
    <source>
        <dbReference type="SAM" id="Phobius"/>
    </source>
</evidence>
<dbReference type="GO" id="GO:0005886">
    <property type="term" value="C:plasma membrane"/>
    <property type="evidence" value="ECO:0007669"/>
    <property type="project" value="UniProtKB-SubCell"/>
</dbReference>
<evidence type="ECO:0000256" key="4">
    <source>
        <dbReference type="ARBA" id="ARBA00022989"/>
    </source>
</evidence>
<feature type="transmembrane region" description="Helical" evidence="6">
    <location>
        <begin position="292"/>
        <end position="318"/>
    </location>
</feature>
<evidence type="ECO:0000313" key="8">
    <source>
        <dbReference type="Proteomes" id="UP000254939"/>
    </source>
</evidence>
<dbReference type="OrthoDB" id="145485at2"/>
<evidence type="ECO:0000313" key="7">
    <source>
        <dbReference type="EMBL" id="RDJ05817.1"/>
    </source>
</evidence>
<evidence type="ECO:0000256" key="2">
    <source>
        <dbReference type="ARBA" id="ARBA00022475"/>
    </source>
</evidence>
<feature type="transmembrane region" description="Helical" evidence="6">
    <location>
        <begin position="62"/>
        <end position="82"/>
    </location>
</feature>
<dbReference type="RefSeq" id="WP_081647336.1">
    <property type="nucleotide sequence ID" value="NZ_KZ857266.1"/>
</dbReference>
<keyword evidence="3 6" id="KW-0812">Transmembrane</keyword>
<comment type="subcellular location">
    <subcellularLocation>
        <location evidence="1">Cell membrane</location>
        <topology evidence="1">Multi-pass membrane protein</topology>
    </subcellularLocation>
</comment>
<keyword evidence="2" id="KW-1003">Cell membrane</keyword>
<keyword evidence="4 6" id="KW-1133">Transmembrane helix</keyword>
<organism evidence="7 8">
    <name type="scientific">Rhizobium grahamii</name>
    <dbReference type="NCBI Taxonomy" id="1120045"/>
    <lineage>
        <taxon>Bacteria</taxon>
        <taxon>Pseudomonadati</taxon>
        <taxon>Pseudomonadota</taxon>
        <taxon>Alphaproteobacteria</taxon>
        <taxon>Hyphomicrobiales</taxon>
        <taxon>Rhizobiaceae</taxon>
        <taxon>Rhizobium/Agrobacterium group</taxon>
        <taxon>Rhizobium</taxon>
    </lineage>
</organism>
<keyword evidence="5 6" id="KW-0472">Membrane</keyword>
<feature type="transmembrane region" description="Helical" evidence="6">
    <location>
        <begin position="175"/>
        <end position="200"/>
    </location>
</feature>
<sequence>MTDRSPQRPPDHLPGANRKSLTDYVWKVVGIAALVVSVWLLSRELRSLSFAEIGAKLALLPPATWIGSGLSGLAAYAMLGLYDRLALNYLGRKVSPLFAHACAAATYAFAHVVGASVFSGAVIRYRAYTSKGLTGGEVAVLVVFCAFTFALGVVTVMGAVLVWQPSIVDLFLDTLPVELSSGAGIILLGFVALFMLISLVPKKSFSIRSTVINYPSFPVAVGQVIVSSAEIVAATLIIYLALPVSSNPGLPVVAGVFVFSFAAAIISHSPGGLGVFELGFITGLADVPEVDVLAALLVFRLFYFILPFMFSLAVISAFELQRKR</sequence>
<evidence type="ECO:0000256" key="3">
    <source>
        <dbReference type="ARBA" id="ARBA00022692"/>
    </source>
</evidence>